<feature type="binding site" evidence="6">
    <location>
        <position position="396"/>
    </location>
    <ligand>
        <name>Na(+)</name>
        <dbReference type="ChEBI" id="CHEBI:29101"/>
        <label>1</label>
    </ligand>
</feature>
<dbReference type="KEGG" id="bbel:109465661"/>
<feature type="binding site" evidence="6">
    <location>
        <position position="327"/>
    </location>
    <ligand>
        <name>Na(+)</name>
        <dbReference type="ChEBI" id="CHEBI:29101"/>
        <label>1</label>
    </ligand>
</feature>
<feature type="transmembrane region" description="Helical" evidence="10">
    <location>
        <begin position="425"/>
        <end position="443"/>
    </location>
</feature>
<evidence type="ECO:0000256" key="8">
    <source>
        <dbReference type="RuleBase" id="RU003732"/>
    </source>
</evidence>
<dbReference type="PROSITE" id="PS50267">
    <property type="entry name" value="NA_NEUROTRAN_SYMP_3"/>
    <property type="match status" value="1"/>
</dbReference>
<feature type="binding site" evidence="6">
    <location>
        <position position="64"/>
    </location>
    <ligand>
        <name>Na(+)</name>
        <dbReference type="ChEBI" id="CHEBI:29101"/>
        <label>1</label>
    </ligand>
</feature>
<dbReference type="OrthoDB" id="6581954at2759"/>
<proteinExistence type="inferred from homology"/>
<feature type="transmembrane region" description="Helical" evidence="10">
    <location>
        <begin position="245"/>
        <end position="272"/>
    </location>
</feature>
<keyword evidence="5 10" id="KW-0472">Membrane</keyword>
<sequence length="627" mass="69962">MLSSVWTQPGRETRVRDPMLDREEDEPEHRGPVHDMEPGEPRDQWARKAEFLLAMVGYAVGLGNVWRFPYLCYKSGGGAFLIPYFIMLFLCGIPLLYMELAVGQYTQQGPVGALGKICPLLKGAGLATVVITFIFSTYYNVIITWALYYLFNSFQDPLPWARCDNPWNTENCTTGLNRSLLHNDSTSPSNEFFDHNVLEISSGIDDFGAPQWDLSLTLLLAWIIVYLCIFKGVKSTGKVVYFTATFPYIVLITLLIRGLTLDGAVDGILFFLRPKWHLLGTAEVWINAAAQNFNSIGIAFGGCIALSSYNKFNNNVFKDTLMIACINSATSILAGFAIFSVMGYMAFLQGTTVDKVATQGPGLAFVVYPQAIATMPVSPLWAILFFIMLLLLGIDSQFCTVEVIITTLYDHFHPFIRKYLKRKEVLVLVVCCVSYLLGLPNIAQGGMYFFQLIDFYAAAISLMVIAFFEVVAISWIYGANRLARNIEEMTGNKPWMYFIVCWYGLSPVLIGGIMIFGFIQYTPVRYGDYYYPGWGQAIGWVIASLSIICLPIGAIHALLSEKGGFVQRFKATLKSKIPDRGTLAFEPEEFGSYQKKDPTLPPSYNDISRNEGFPSAPPHSPMAESAL</sequence>
<evidence type="ECO:0000256" key="4">
    <source>
        <dbReference type="ARBA" id="ARBA00022989"/>
    </source>
</evidence>
<keyword evidence="4 10" id="KW-1133">Transmembrane helix</keyword>
<dbReference type="GO" id="GO:0046872">
    <property type="term" value="F:metal ion binding"/>
    <property type="evidence" value="ECO:0007669"/>
    <property type="project" value="UniProtKB-KW"/>
</dbReference>
<feature type="binding site" evidence="6">
    <location>
        <position position="395"/>
    </location>
    <ligand>
        <name>Na(+)</name>
        <dbReference type="ChEBI" id="CHEBI:29101"/>
        <label>1</label>
    </ligand>
</feature>
<dbReference type="InterPro" id="IPR037272">
    <property type="entry name" value="SNS_sf"/>
</dbReference>
<feature type="binding site" evidence="6">
    <location>
        <position position="57"/>
    </location>
    <ligand>
        <name>Na(+)</name>
        <dbReference type="ChEBI" id="CHEBI:29101"/>
        <label>1</label>
    </ligand>
</feature>
<dbReference type="GeneID" id="109465661"/>
<feature type="disulfide bond" evidence="7">
    <location>
        <begin position="163"/>
        <end position="172"/>
    </location>
</feature>
<accession>A0A6P4YN57</accession>
<feature type="transmembrane region" description="Helical" evidence="10">
    <location>
        <begin position="284"/>
        <end position="309"/>
    </location>
</feature>
<dbReference type="PANTHER" id="PTHR11616">
    <property type="entry name" value="SODIUM/CHLORIDE DEPENDENT TRANSPORTER"/>
    <property type="match status" value="1"/>
</dbReference>
<keyword evidence="6" id="KW-0479">Metal-binding</keyword>
<feature type="binding site" evidence="6">
    <location>
        <position position="392"/>
    </location>
    <ligand>
        <name>Na(+)</name>
        <dbReference type="ChEBI" id="CHEBI:29101"/>
        <label>1</label>
    </ligand>
</feature>
<dbReference type="Pfam" id="PF00209">
    <property type="entry name" value="SNF"/>
    <property type="match status" value="1"/>
</dbReference>
<feature type="transmembrane region" description="Helical" evidence="10">
    <location>
        <begin position="81"/>
        <end position="102"/>
    </location>
</feature>
<dbReference type="PRINTS" id="PR00176">
    <property type="entry name" value="NANEUSMPORT"/>
</dbReference>
<evidence type="ECO:0000256" key="9">
    <source>
        <dbReference type="SAM" id="MobiDB-lite"/>
    </source>
</evidence>
<evidence type="ECO:0000256" key="5">
    <source>
        <dbReference type="ARBA" id="ARBA00023136"/>
    </source>
</evidence>
<feature type="binding site" evidence="6">
    <location>
        <position position="295"/>
    </location>
    <ligand>
        <name>Na(+)</name>
        <dbReference type="ChEBI" id="CHEBI:29101"/>
        <label>1</label>
    </ligand>
</feature>
<feature type="binding site" evidence="6">
    <location>
        <position position="60"/>
    </location>
    <ligand>
        <name>Na(+)</name>
        <dbReference type="ChEBI" id="CHEBI:29101"/>
        <label>1</label>
    </ligand>
</feature>
<feature type="binding site" evidence="6">
    <location>
        <position position="59"/>
    </location>
    <ligand>
        <name>Na(+)</name>
        <dbReference type="ChEBI" id="CHEBI:29101"/>
        <label>1</label>
    </ligand>
</feature>
<feature type="transmembrane region" description="Helical" evidence="10">
    <location>
        <begin position="455"/>
        <end position="477"/>
    </location>
</feature>
<feature type="transmembrane region" description="Helical" evidence="10">
    <location>
        <begin position="497"/>
        <end position="518"/>
    </location>
</feature>
<comment type="subcellular location">
    <subcellularLocation>
        <location evidence="1">Membrane</location>
        <topology evidence="1">Multi-pass membrane protein</topology>
    </subcellularLocation>
</comment>
<feature type="region of interest" description="Disordered" evidence="9">
    <location>
        <begin position="1"/>
        <end position="40"/>
    </location>
</feature>
<reference evidence="12" key="1">
    <citation type="submission" date="2025-08" db="UniProtKB">
        <authorList>
            <consortium name="RefSeq"/>
        </authorList>
    </citation>
    <scope>IDENTIFICATION</scope>
    <source>
        <tissue evidence="12">Gonad</tissue>
    </source>
</reference>
<name>A0A6P4YN57_BRABE</name>
<keyword evidence="8" id="KW-0769">Symport</keyword>
<dbReference type="GO" id="GO:0005886">
    <property type="term" value="C:plasma membrane"/>
    <property type="evidence" value="ECO:0007669"/>
    <property type="project" value="TreeGrafter"/>
</dbReference>
<feature type="transmembrane region" description="Helical" evidence="10">
    <location>
        <begin position="51"/>
        <end position="69"/>
    </location>
</feature>
<evidence type="ECO:0000256" key="1">
    <source>
        <dbReference type="ARBA" id="ARBA00004141"/>
    </source>
</evidence>
<feature type="transmembrane region" description="Helical" evidence="10">
    <location>
        <begin position="214"/>
        <end position="233"/>
    </location>
</feature>
<evidence type="ECO:0000313" key="11">
    <source>
        <dbReference type="Proteomes" id="UP000515135"/>
    </source>
</evidence>
<dbReference type="RefSeq" id="XP_019618606.1">
    <property type="nucleotide sequence ID" value="XM_019763047.1"/>
</dbReference>
<evidence type="ECO:0000256" key="3">
    <source>
        <dbReference type="ARBA" id="ARBA00022692"/>
    </source>
</evidence>
<evidence type="ECO:0000313" key="12">
    <source>
        <dbReference type="RefSeq" id="XP_019618606.1"/>
    </source>
</evidence>
<feature type="transmembrane region" description="Helical" evidence="10">
    <location>
        <begin position="321"/>
        <end position="347"/>
    </location>
</feature>
<feature type="transmembrane region" description="Helical" evidence="10">
    <location>
        <begin position="367"/>
        <end position="392"/>
    </location>
</feature>
<keyword evidence="2 8" id="KW-0813">Transport</keyword>
<gene>
    <name evidence="12" type="primary">LOC109465661</name>
</gene>
<feature type="compositionally biased region" description="Basic and acidic residues" evidence="9">
    <location>
        <begin position="11"/>
        <end position="40"/>
    </location>
</feature>
<dbReference type="GO" id="GO:0005283">
    <property type="term" value="F:amino acid:sodium symporter activity"/>
    <property type="evidence" value="ECO:0007669"/>
    <property type="project" value="TreeGrafter"/>
</dbReference>
<feature type="transmembrane region" description="Helical" evidence="10">
    <location>
        <begin position="123"/>
        <end position="151"/>
    </location>
</feature>
<evidence type="ECO:0000256" key="7">
    <source>
        <dbReference type="PIRSR" id="PIRSR600175-2"/>
    </source>
</evidence>
<comment type="similarity">
    <text evidence="8">Belongs to the sodium:neurotransmitter symporter (SNF) (TC 2.A.22) family.</text>
</comment>
<protein>
    <recommendedName>
        <fullName evidence="8">Transporter</fullName>
    </recommendedName>
</protein>
<dbReference type="InterPro" id="IPR000175">
    <property type="entry name" value="Na/ntran_symport"/>
</dbReference>
<dbReference type="PANTHER" id="PTHR11616:SF303">
    <property type="entry name" value="SODIUM- AND CHLORIDE-DEPENDENT GABA TRANSPORTER INE"/>
    <property type="match status" value="1"/>
</dbReference>
<evidence type="ECO:0000256" key="10">
    <source>
        <dbReference type="SAM" id="Phobius"/>
    </source>
</evidence>
<feature type="transmembrane region" description="Helical" evidence="10">
    <location>
        <begin position="538"/>
        <end position="559"/>
    </location>
</feature>
<dbReference type="PROSITE" id="PS00610">
    <property type="entry name" value="NA_NEUROTRAN_SYMP_1"/>
    <property type="match status" value="1"/>
</dbReference>
<feature type="region of interest" description="Disordered" evidence="9">
    <location>
        <begin position="588"/>
        <end position="627"/>
    </location>
</feature>
<dbReference type="SUPFAM" id="SSF161070">
    <property type="entry name" value="SNF-like"/>
    <property type="match status" value="1"/>
</dbReference>
<evidence type="ECO:0000256" key="2">
    <source>
        <dbReference type="ARBA" id="ARBA00022448"/>
    </source>
</evidence>
<keyword evidence="3 8" id="KW-0812">Transmembrane</keyword>
<evidence type="ECO:0000256" key="6">
    <source>
        <dbReference type="PIRSR" id="PIRSR600175-1"/>
    </source>
</evidence>
<keyword evidence="6" id="KW-0915">Sodium</keyword>
<dbReference type="AlphaFoldDB" id="A0A6P4YN57"/>
<dbReference type="Proteomes" id="UP000515135">
    <property type="component" value="Unplaced"/>
</dbReference>
<keyword evidence="11" id="KW-1185">Reference proteome</keyword>
<keyword evidence="7" id="KW-1015">Disulfide bond</keyword>
<dbReference type="PROSITE" id="PS00754">
    <property type="entry name" value="NA_NEUROTRAN_SYMP_2"/>
    <property type="match status" value="1"/>
</dbReference>
<dbReference type="NCBIfam" id="NF037979">
    <property type="entry name" value="Na_transp"/>
    <property type="match status" value="1"/>
</dbReference>
<dbReference type="GO" id="GO:0089718">
    <property type="term" value="P:amino acid import across plasma membrane"/>
    <property type="evidence" value="ECO:0007669"/>
    <property type="project" value="TreeGrafter"/>
</dbReference>
<organism evidence="11 12">
    <name type="scientific">Branchiostoma belcheri</name>
    <name type="common">Amphioxus</name>
    <dbReference type="NCBI Taxonomy" id="7741"/>
    <lineage>
        <taxon>Eukaryota</taxon>
        <taxon>Metazoa</taxon>
        <taxon>Chordata</taxon>
        <taxon>Cephalochordata</taxon>
        <taxon>Leptocardii</taxon>
        <taxon>Amphioxiformes</taxon>
        <taxon>Branchiostomatidae</taxon>
        <taxon>Branchiostoma</taxon>
    </lineage>
</organism>